<dbReference type="NCBIfam" id="TIGR00051">
    <property type="entry name" value="YbgC/FadM family acyl-CoA thioesterase"/>
    <property type="match status" value="1"/>
</dbReference>
<dbReference type="AlphaFoldDB" id="J0Q403"/>
<gene>
    <name evidence="3" type="ORF">MCQ_00578</name>
</gene>
<evidence type="ECO:0000256" key="2">
    <source>
        <dbReference type="ARBA" id="ARBA00022801"/>
    </source>
</evidence>
<dbReference type="Gene3D" id="3.10.129.10">
    <property type="entry name" value="Hotdog Thioesterase"/>
    <property type="match status" value="1"/>
</dbReference>
<dbReference type="InterPro" id="IPR050563">
    <property type="entry name" value="4-hydroxybenzoyl-CoA_TE"/>
</dbReference>
<organism evidence="3 4">
    <name type="scientific">Candidatus Bartonella washoeensis Sb944nv</name>
    <dbReference type="NCBI Taxonomy" id="1094563"/>
    <lineage>
        <taxon>Bacteria</taxon>
        <taxon>Pseudomonadati</taxon>
        <taxon>Pseudomonadota</taxon>
        <taxon>Alphaproteobacteria</taxon>
        <taxon>Hyphomicrobiales</taxon>
        <taxon>Bartonellaceae</taxon>
        <taxon>Bartonella</taxon>
    </lineage>
</organism>
<dbReference type="GO" id="GO:0047617">
    <property type="term" value="F:fatty acyl-CoA hydrolase activity"/>
    <property type="evidence" value="ECO:0007669"/>
    <property type="project" value="TreeGrafter"/>
</dbReference>
<accession>J0Q403</accession>
<protein>
    <submittedName>
        <fullName evidence="3">Tol-pal system-associated acyl-CoA thioesterase</fullName>
    </submittedName>
</protein>
<dbReference type="InterPro" id="IPR006684">
    <property type="entry name" value="YbgC/YbaW"/>
</dbReference>
<comment type="similarity">
    <text evidence="1">Belongs to the 4-hydroxybenzoyl-CoA thioesterase family.</text>
</comment>
<dbReference type="PATRIC" id="fig|1094563.3.peg.664"/>
<dbReference type="HOGENOM" id="CLU_101141_7_0_5"/>
<comment type="caution">
    <text evidence="3">The sequence shown here is derived from an EMBL/GenBank/DDBJ whole genome shotgun (WGS) entry which is preliminary data.</text>
</comment>
<proteinExistence type="inferred from homology"/>
<keyword evidence="2" id="KW-0378">Hydrolase</keyword>
<dbReference type="PANTHER" id="PTHR31793:SF37">
    <property type="entry name" value="ACYL-COA THIOESTER HYDROLASE YBGC"/>
    <property type="match status" value="1"/>
</dbReference>
<name>J0Q403_9HYPH</name>
<keyword evidence="4" id="KW-1185">Reference proteome</keyword>
<dbReference type="NCBIfam" id="TIGR02799">
    <property type="entry name" value="thio_ybgC"/>
    <property type="match status" value="1"/>
</dbReference>
<dbReference type="Proteomes" id="UP000008947">
    <property type="component" value="Unassembled WGS sequence"/>
</dbReference>
<dbReference type="EMBL" id="AILU01000020">
    <property type="protein sequence ID" value="EJF79846.1"/>
    <property type="molecule type" value="Genomic_DNA"/>
</dbReference>
<dbReference type="RefSeq" id="WP_006923446.1">
    <property type="nucleotide sequence ID" value="NZ_JH725023.1"/>
</dbReference>
<reference evidence="3 4" key="1">
    <citation type="submission" date="2012-03" db="EMBL/GenBank/DDBJ databases">
        <title>The Genome Sequence of Bartonella washoensis Sb944nv.</title>
        <authorList>
            <consortium name="The Broad Institute Genome Sequencing Platform"/>
            <consortium name="The Broad Institute Genome Sequencing Center for Infectious Disease"/>
            <person name="Feldgarden M."/>
            <person name="Kirby J."/>
            <person name="Kosoy M."/>
            <person name="Birtles R."/>
            <person name="Probert W.S."/>
            <person name="Chiaraviglio L."/>
            <person name="Young S.K."/>
            <person name="Zeng Q."/>
            <person name="Gargeya S."/>
            <person name="Fitzgerald M."/>
            <person name="Haas B."/>
            <person name="Abouelleil A."/>
            <person name="Alvarado L."/>
            <person name="Arachchi H.M."/>
            <person name="Berlin A."/>
            <person name="Chapman S.B."/>
            <person name="Gearin G."/>
            <person name="Goldberg J."/>
            <person name="Griggs A."/>
            <person name="Gujja S."/>
            <person name="Hansen M."/>
            <person name="Heiman D."/>
            <person name="Howarth C."/>
            <person name="Larimer J."/>
            <person name="Lui A."/>
            <person name="MacDonald P.J.P."/>
            <person name="McCowen C."/>
            <person name="Montmayeur A."/>
            <person name="Murphy C."/>
            <person name="Neiman D."/>
            <person name="Pearson M."/>
            <person name="Priest M."/>
            <person name="Roberts A."/>
            <person name="Saif S."/>
            <person name="Shea T."/>
            <person name="Sisk P."/>
            <person name="Stolte C."/>
            <person name="Sykes S."/>
            <person name="Wortman J."/>
            <person name="Nusbaum C."/>
            <person name="Birren B."/>
        </authorList>
    </citation>
    <scope>NUCLEOTIDE SEQUENCE [LARGE SCALE GENOMIC DNA]</scope>
    <source>
        <strain evidence="3 4">Sb944nv</strain>
    </source>
</reference>
<evidence type="ECO:0000256" key="1">
    <source>
        <dbReference type="ARBA" id="ARBA00005953"/>
    </source>
</evidence>
<dbReference type="CDD" id="cd00586">
    <property type="entry name" value="4HBT"/>
    <property type="match status" value="1"/>
</dbReference>
<dbReference type="InterPro" id="IPR014166">
    <property type="entry name" value="Tol-Pal_acyl-CoA_thioesterase"/>
</dbReference>
<evidence type="ECO:0000313" key="4">
    <source>
        <dbReference type="Proteomes" id="UP000008947"/>
    </source>
</evidence>
<dbReference type="SUPFAM" id="SSF54637">
    <property type="entry name" value="Thioesterase/thiol ester dehydrase-isomerase"/>
    <property type="match status" value="1"/>
</dbReference>
<dbReference type="InterPro" id="IPR008272">
    <property type="entry name" value="HB-CoA_thioesterase_AS"/>
</dbReference>
<dbReference type="PROSITE" id="PS01328">
    <property type="entry name" value="4HBCOA_THIOESTERASE"/>
    <property type="match status" value="1"/>
</dbReference>
<evidence type="ECO:0000313" key="3">
    <source>
        <dbReference type="EMBL" id="EJF79846.1"/>
    </source>
</evidence>
<dbReference type="Pfam" id="PF13279">
    <property type="entry name" value="4HBT_2"/>
    <property type="match status" value="1"/>
</dbReference>
<dbReference type="InterPro" id="IPR029069">
    <property type="entry name" value="HotDog_dom_sf"/>
</dbReference>
<dbReference type="PANTHER" id="PTHR31793">
    <property type="entry name" value="4-HYDROXYBENZOYL-COA THIOESTERASE FAMILY MEMBER"/>
    <property type="match status" value="1"/>
</dbReference>
<dbReference type="eggNOG" id="COG0824">
    <property type="taxonomic scope" value="Bacteria"/>
</dbReference>
<sequence>MTEKSSFKRKHTNAFHAFQARVYVADTDFSGVVYHARYLEFFERARSEFLRDIGFNNKSFASGNEGEKLFFVVRRMEIDFSRPAQIDDFLTIKTQINCIQGARFYMEQYILREEMMLVTATVEIALINETGKPRRLPKHLSTLLV</sequence>
<dbReference type="FunFam" id="3.10.129.10:FF:000004">
    <property type="entry name" value="Tol-pal system-associated acyl-CoA thioesterase"/>
    <property type="match status" value="1"/>
</dbReference>
<dbReference type="PIRSF" id="PIRSF003230">
    <property type="entry name" value="YbgC"/>
    <property type="match status" value="1"/>
</dbReference>